<gene>
    <name evidence="2" type="ORF">ANI01nite_06620</name>
</gene>
<evidence type="ECO:0000259" key="1">
    <source>
        <dbReference type="PROSITE" id="PS51186"/>
    </source>
</evidence>
<comment type="caution">
    <text evidence="2">The sequence shown here is derived from an EMBL/GenBank/DDBJ whole genome shotgun (WGS) entry which is preliminary data.</text>
</comment>
<organism evidence="2 3">
    <name type="scientific">Glutamicibacter nicotianae</name>
    <name type="common">Arthrobacter nicotianae</name>
    <dbReference type="NCBI Taxonomy" id="37929"/>
    <lineage>
        <taxon>Bacteria</taxon>
        <taxon>Bacillati</taxon>
        <taxon>Actinomycetota</taxon>
        <taxon>Actinomycetes</taxon>
        <taxon>Micrococcales</taxon>
        <taxon>Micrococcaceae</taxon>
        <taxon>Glutamicibacter</taxon>
    </lineage>
</organism>
<keyword evidence="3" id="KW-1185">Reference proteome</keyword>
<dbReference type="SUPFAM" id="SSF55729">
    <property type="entry name" value="Acyl-CoA N-acyltransferases (Nat)"/>
    <property type="match status" value="1"/>
</dbReference>
<proteinExistence type="predicted"/>
<dbReference type="EMBL" id="BJNE01000002">
    <property type="protein sequence ID" value="GEC11459.1"/>
    <property type="molecule type" value="Genomic_DNA"/>
</dbReference>
<dbReference type="Proteomes" id="UP000316242">
    <property type="component" value="Unassembled WGS sequence"/>
</dbReference>
<dbReference type="PROSITE" id="PS51186">
    <property type="entry name" value="GNAT"/>
    <property type="match status" value="1"/>
</dbReference>
<dbReference type="Gene3D" id="3.40.630.30">
    <property type="match status" value="1"/>
</dbReference>
<dbReference type="InterPro" id="IPR000182">
    <property type="entry name" value="GNAT_dom"/>
</dbReference>
<dbReference type="PANTHER" id="PTHR43792">
    <property type="entry name" value="GNAT FAMILY, PUTATIVE (AFU_ORTHOLOGUE AFUA_3G00765)-RELATED-RELATED"/>
    <property type="match status" value="1"/>
</dbReference>
<sequence>MEDALKKISWPVRTERLSLRRVTPDDVEAIWRYRQLAEVTQWITAGPGTLEDFRAMFFAKDYPLKDLAVELDAGQGTELIGTVMLNIVDGWGQSEVEQSAKGVEGNLGWSFDPAYGGKGYATEAIRAAIGLCFGPLGLHRVTAECFAANEPSWRLMERLGMRKEFHGRKDSLHRSGEWMDSMAYALLAEEWTDSTSC</sequence>
<evidence type="ECO:0000313" key="2">
    <source>
        <dbReference type="EMBL" id="GEC11459.1"/>
    </source>
</evidence>
<evidence type="ECO:0000313" key="3">
    <source>
        <dbReference type="Proteomes" id="UP000316242"/>
    </source>
</evidence>
<dbReference type="InterPro" id="IPR016181">
    <property type="entry name" value="Acyl_CoA_acyltransferase"/>
</dbReference>
<dbReference type="Pfam" id="PF13302">
    <property type="entry name" value="Acetyltransf_3"/>
    <property type="match status" value="1"/>
</dbReference>
<dbReference type="InterPro" id="IPR051531">
    <property type="entry name" value="N-acetyltransferase"/>
</dbReference>
<dbReference type="RefSeq" id="WP_141356001.1">
    <property type="nucleotide sequence ID" value="NZ_BAAAWM010000001.1"/>
</dbReference>
<reference evidence="2 3" key="1">
    <citation type="submission" date="2019-06" db="EMBL/GenBank/DDBJ databases">
        <title>Whole genome shotgun sequence of Glutamicibacter nicotianae NBRC 14234.</title>
        <authorList>
            <person name="Hosoyama A."/>
            <person name="Uohara A."/>
            <person name="Ohji S."/>
            <person name="Ichikawa N."/>
        </authorList>
    </citation>
    <scope>NUCLEOTIDE SEQUENCE [LARGE SCALE GENOMIC DNA]</scope>
    <source>
        <strain evidence="2 3">NBRC 14234</strain>
    </source>
</reference>
<feature type="domain" description="N-acetyltransferase" evidence="1">
    <location>
        <begin position="17"/>
        <end position="184"/>
    </location>
</feature>
<name>A0ABQ0RI68_GLUNI</name>
<protein>
    <submittedName>
        <fullName evidence="2">N-acetyltransferase</fullName>
    </submittedName>
</protein>
<accession>A0ABQ0RI68</accession>